<feature type="transmembrane region" description="Helical" evidence="7">
    <location>
        <begin position="173"/>
        <end position="192"/>
    </location>
</feature>
<evidence type="ECO:0000256" key="4">
    <source>
        <dbReference type="ARBA" id="ARBA00022692"/>
    </source>
</evidence>
<evidence type="ECO:0000259" key="8">
    <source>
        <dbReference type="PROSITE" id="PS50928"/>
    </source>
</evidence>
<feature type="transmembrane region" description="Helical" evidence="7">
    <location>
        <begin position="12"/>
        <end position="33"/>
    </location>
</feature>
<accession>A0ABS6DB36</accession>
<evidence type="ECO:0000256" key="7">
    <source>
        <dbReference type="RuleBase" id="RU363032"/>
    </source>
</evidence>
<feature type="domain" description="ABC transmembrane type-1" evidence="8">
    <location>
        <begin position="67"/>
        <end position="251"/>
    </location>
</feature>
<evidence type="ECO:0000313" key="9">
    <source>
        <dbReference type="EMBL" id="MBU3878731.1"/>
    </source>
</evidence>
<evidence type="ECO:0000256" key="5">
    <source>
        <dbReference type="ARBA" id="ARBA00022989"/>
    </source>
</evidence>
<dbReference type="PANTHER" id="PTHR30151:SF0">
    <property type="entry name" value="ABC TRANSPORTER PERMEASE PROTEIN MJ0413-RELATED"/>
    <property type="match status" value="1"/>
</dbReference>
<evidence type="ECO:0000256" key="3">
    <source>
        <dbReference type="ARBA" id="ARBA00022475"/>
    </source>
</evidence>
<evidence type="ECO:0000256" key="1">
    <source>
        <dbReference type="ARBA" id="ARBA00004651"/>
    </source>
</evidence>
<proteinExistence type="inferred from homology"/>
<dbReference type="EMBL" id="JABACJ020000045">
    <property type="protein sequence ID" value="MBU3878731.1"/>
    <property type="molecule type" value="Genomic_DNA"/>
</dbReference>
<keyword evidence="4 7" id="KW-0812">Transmembrane</keyword>
<dbReference type="Pfam" id="PF00528">
    <property type="entry name" value="BPD_transp_1"/>
    <property type="match status" value="1"/>
</dbReference>
<comment type="subcellular location">
    <subcellularLocation>
        <location evidence="1 7">Cell membrane</location>
        <topology evidence="1 7">Multi-pass membrane protein</topology>
    </subcellularLocation>
</comment>
<keyword evidence="3" id="KW-1003">Cell membrane</keyword>
<keyword evidence="6 7" id="KW-0472">Membrane</keyword>
<feature type="transmembrane region" description="Helical" evidence="7">
    <location>
        <begin position="230"/>
        <end position="250"/>
    </location>
</feature>
<comment type="caution">
    <text evidence="9">The sequence shown here is derived from an EMBL/GenBank/DDBJ whole genome shotgun (WGS) entry which is preliminary data.</text>
</comment>
<sequence length="262" mass="27925">MGAVIKTKKTQTVLMGTLGILVFLAVWQIAVLVTRFGTIFPTPFEVLSGMAKAVVEPIGKTTLLGHVGISLSRVLVGYILSSIAGALVGLVMGASKLGKAVLNPIFNIIKPIPGIAWIPLAILWFGTGNTTIYFIIFVGGFAQMVMNTMAGAENVSQELIGVARVLGLKKNRIFLTIVLPSCVPYIFSGLQVSLSTSWMAVLAAEMITATSGCGWLILSGMQSGNMVNNVMGMISIGIVGLVLASFMRIMERRLCSWKERGQ</sequence>
<name>A0ABS6DB36_9FIRM</name>
<reference evidence="9 10" key="1">
    <citation type="submission" date="2021-06" db="EMBL/GenBank/DDBJ databases">
        <title>Faecalicatena sp. nov. isolated from porcine feces.</title>
        <authorList>
            <person name="Oh B.S."/>
            <person name="Lee J.H."/>
        </authorList>
    </citation>
    <scope>NUCLEOTIDE SEQUENCE [LARGE SCALE GENOMIC DNA]</scope>
    <source>
        <strain evidence="9 10">AGMB00832</strain>
    </source>
</reference>
<dbReference type="PROSITE" id="PS50928">
    <property type="entry name" value="ABC_TM1"/>
    <property type="match status" value="1"/>
</dbReference>
<evidence type="ECO:0000313" key="10">
    <source>
        <dbReference type="Proteomes" id="UP000723714"/>
    </source>
</evidence>
<evidence type="ECO:0000256" key="2">
    <source>
        <dbReference type="ARBA" id="ARBA00022448"/>
    </source>
</evidence>
<keyword evidence="2 7" id="KW-0813">Transport</keyword>
<feature type="transmembrane region" description="Helical" evidence="7">
    <location>
        <begin position="132"/>
        <end position="152"/>
    </location>
</feature>
<feature type="transmembrane region" description="Helical" evidence="7">
    <location>
        <begin position="75"/>
        <end position="93"/>
    </location>
</feature>
<dbReference type="PANTHER" id="PTHR30151">
    <property type="entry name" value="ALKANE SULFONATE ABC TRANSPORTER-RELATED, MEMBRANE SUBUNIT"/>
    <property type="match status" value="1"/>
</dbReference>
<gene>
    <name evidence="9" type="ORF">HGO97_023320</name>
</gene>
<organism evidence="9 10">
    <name type="scientific">Faecalicatena faecalis</name>
    <dbReference type="NCBI Taxonomy" id="2726362"/>
    <lineage>
        <taxon>Bacteria</taxon>
        <taxon>Bacillati</taxon>
        <taxon>Bacillota</taxon>
        <taxon>Clostridia</taxon>
        <taxon>Lachnospirales</taxon>
        <taxon>Lachnospiraceae</taxon>
        <taxon>Faecalicatena</taxon>
    </lineage>
</organism>
<feature type="transmembrane region" description="Helical" evidence="7">
    <location>
        <begin position="105"/>
        <end position="126"/>
    </location>
</feature>
<evidence type="ECO:0000256" key="6">
    <source>
        <dbReference type="ARBA" id="ARBA00023136"/>
    </source>
</evidence>
<dbReference type="RefSeq" id="WP_216245641.1">
    <property type="nucleotide sequence ID" value="NZ_JABACJ020000045.1"/>
</dbReference>
<dbReference type="CDD" id="cd06261">
    <property type="entry name" value="TM_PBP2"/>
    <property type="match status" value="1"/>
</dbReference>
<comment type="similarity">
    <text evidence="7">Belongs to the binding-protein-dependent transport system permease family.</text>
</comment>
<protein>
    <submittedName>
        <fullName evidence="9">ABC transporter permease</fullName>
    </submittedName>
</protein>
<keyword evidence="10" id="KW-1185">Reference proteome</keyword>
<dbReference type="Proteomes" id="UP000723714">
    <property type="component" value="Unassembled WGS sequence"/>
</dbReference>
<feature type="transmembrane region" description="Helical" evidence="7">
    <location>
        <begin position="198"/>
        <end position="218"/>
    </location>
</feature>
<dbReference type="InterPro" id="IPR000515">
    <property type="entry name" value="MetI-like"/>
</dbReference>
<keyword evidence="5 7" id="KW-1133">Transmembrane helix</keyword>